<feature type="transmembrane region" description="Helical" evidence="10">
    <location>
        <begin position="266"/>
        <end position="285"/>
    </location>
</feature>
<dbReference type="Proteomes" id="UP001586593">
    <property type="component" value="Unassembled WGS sequence"/>
</dbReference>
<dbReference type="InterPro" id="IPR044880">
    <property type="entry name" value="NCX_ion-bd_dom_sf"/>
</dbReference>
<evidence type="ECO:0000259" key="12">
    <source>
        <dbReference type="Pfam" id="PF01699"/>
    </source>
</evidence>
<evidence type="ECO:0000256" key="3">
    <source>
        <dbReference type="ARBA" id="ARBA00022448"/>
    </source>
</evidence>
<comment type="caution">
    <text evidence="13">The sequence shown here is derived from an EMBL/GenBank/DDBJ whole genome shotgun (WGS) entry which is preliminary data.</text>
</comment>
<keyword evidence="4 10" id="KW-0109">Calcium transport</keyword>
<evidence type="ECO:0000313" key="13">
    <source>
        <dbReference type="EMBL" id="KAL1879427.1"/>
    </source>
</evidence>
<dbReference type="InterPro" id="IPR004798">
    <property type="entry name" value="CAX-like"/>
</dbReference>
<comment type="similarity">
    <text evidence="2 10">Belongs to the Ca(2+):cation antiporter (CaCA) (TC 2.A.19) family.</text>
</comment>
<gene>
    <name evidence="13" type="ORF">VTK73DRAFT_6959</name>
</gene>
<keyword evidence="9 10" id="KW-0472">Membrane</keyword>
<evidence type="ECO:0000256" key="1">
    <source>
        <dbReference type="ARBA" id="ARBA00004127"/>
    </source>
</evidence>
<proteinExistence type="inferred from homology"/>
<comment type="function">
    <text evidence="10">Has a role in promoting intracellular calcium ion sequestration via the exchange of calcium ions for hydrogen ions across the vacuolar membrane. Involved also in manganese ion homeostasis via its uptake into the vacuole.</text>
</comment>
<evidence type="ECO:0000256" key="6">
    <source>
        <dbReference type="ARBA" id="ARBA00022837"/>
    </source>
</evidence>
<organism evidence="13 14">
    <name type="scientific">Phialemonium thermophilum</name>
    <dbReference type="NCBI Taxonomy" id="223376"/>
    <lineage>
        <taxon>Eukaryota</taxon>
        <taxon>Fungi</taxon>
        <taxon>Dikarya</taxon>
        <taxon>Ascomycota</taxon>
        <taxon>Pezizomycotina</taxon>
        <taxon>Sordariomycetes</taxon>
        <taxon>Sordariomycetidae</taxon>
        <taxon>Cephalothecales</taxon>
        <taxon>Cephalothecaceae</taxon>
        <taxon>Phialemonium</taxon>
    </lineage>
</organism>
<keyword evidence="14" id="KW-1185">Reference proteome</keyword>
<feature type="transmembrane region" description="Helical" evidence="10">
    <location>
        <begin position="317"/>
        <end position="341"/>
    </location>
</feature>
<dbReference type="Pfam" id="PF01699">
    <property type="entry name" value="Na_Ca_ex"/>
    <property type="match status" value="2"/>
</dbReference>
<feature type="transmembrane region" description="Helical" evidence="10">
    <location>
        <begin position="447"/>
        <end position="467"/>
    </location>
</feature>
<feature type="transmembrane region" description="Helical" evidence="10">
    <location>
        <begin position="94"/>
        <end position="116"/>
    </location>
</feature>
<dbReference type="EMBL" id="JAZHXJ010000041">
    <property type="protein sequence ID" value="KAL1879427.1"/>
    <property type="molecule type" value="Genomic_DNA"/>
</dbReference>
<keyword evidence="7 10" id="KW-1133">Transmembrane helix</keyword>
<name>A0ABR3XUZ5_9PEZI</name>
<dbReference type="InterPro" id="IPR004837">
    <property type="entry name" value="NaCa_Exmemb"/>
</dbReference>
<keyword evidence="6 10" id="KW-0106">Calcium</keyword>
<feature type="region of interest" description="Disordered" evidence="11">
    <location>
        <begin position="1"/>
        <end position="60"/>
    </location>
</feature>
<keyword evidence="10" id="KW-0050">Antiport</keyword>
<feature type="compositionally biased region" description="Polar residues" evidence="11">
    <location>
        <begin position="1"/>
        <end position="10"/>
    </location>
</feature>
<dbReference type="NCBIfam" id="TIGR00378">
    <property type="entry name" value="cax"/>
    <property type="match status" value="1"/>
</dbReference>
<evidence type="ECO:0000256" key="9">
    <source>
        <dbReference type="ARBA" id="ARBA00023136"/>
    </source>
</evidence>
<evidence type="ECO:0000256" key="11">
    <source>
        <dbReference type="SAM" id="MobiDB-lite"/>
    </source>
</evidence>
<dbReference type="Gene3D" id="1.20.1420.30">
    <property type="entry name" value="NCX, central ion-binding region"/>
    <property type="match status" value="2"/>
</dbReference>
<evidence type="ECO:0000256" key="5">
    <source>
        <dbReference type="ARBA" id="ARBA00022692"/>
    </source>
</evidence>
<evidence type="ECO:0000256" key="4">
    <source>
        <dbReference type="ARBA" id="ARBA00022568"/>
    </source>
</evidence>
<comment type="caution">
    <text evidence="10">Lacks conserved residue(s) required for the propagation of feature annotation.</text>
</comment>
<keyword evidence="8 10" id="KW-0406">Ion transport</keyword>
<accession>A0ABR3XUZ5</accession>
<feature type="compositionally biased region" description="Basic and acidic residues" evidence="11">
    <location>
        <begin position="12"/>
        <end position="25"/>
    </location>
</feature>
<sequence>MSAPQLSPPNTGRDDGAVILTERRASKAGSRDQLPVHQGDVTPTSPIDGGEEGSGVRQQMKRKPALVRIKSAGESGRSGFHPLRFFRIAFRSSSTVSCAVNVLWPVVPAAIAVRYALPDNHLAIFILAYIAMVPCANLVGFAGQELARKVPHVLGVLTETTIGSVVEIVLFMVLITRPESSSVDYIQVIKAAILGSVLATMLLCLGLCFIAGGFTRHEQTFNEAVSEAGSGLLLTAGFGLAVPTVFEHSLTNSTLSAEVLEKKSIDISRITAILLIIAYLVFVFFQARTHHGIYDNIFEGDEEKDRDREKDLGKPKLTLTECVIALAVSVTLVAIIAIALVDQIHFMVEERHISDAFVGLILVPLVEKAAEHLTAVDEAYDDQMNFALAHVLGATLQTALFNGPLVVIVGWGLGRPMGLNFEVFDLAVLLLAILTVGNFLRDQKSNYLEGFLCVIVYIAVAVAAAYYPNPESPHAEGVPESASPAGH</sequence>
<evidence type="ECO:0000256" key="7">
    <source>
        <dbReference type="ARBA" id="ARBA00022989"/>
    </source>
</evidence>
<evidence type="ECO:0000313" key="14">
    <source>
        <dbReference type="Proteomes" id="UP001586593"/>
    </source>
</evidence>
<keyword evidence="10" id="KW-0926">Vacuole</keyword>
<keyword evidence="5 10" id="KW-0812">Transmembrane</keyword>
<evidence type="ECO:0000256" key="8">
    <source>
        <dbReference type="ARBA" id="ARBA00023065"/>
    </source>
</evidence>
<comment type="subcellular location">
    <subcellularLocation>
        <location evidence="1">Endomembrane system</location>
        <topology evidence="1">Multi-pass membrane protein</topology>
    </subcellularLocation>
    <subcellularLocation>
        <location evidence="10">Vacuole membrane</location>
    </subcellularLocation>
</comment>
<evidence type="ECO:0000256" key="10">
    <source>
        <dbReference type="RuleBase" id="RU365028"/>
    </source>
</evidence>
<dbReference type="PANTHER" id="PTHR31503:SF14">
    <property type="entry name" value="VACUOLAR CALCIUM ION TRANSPORTER"/>
    <property type="match status" value="1"/>
</dbReference>
<evidence type="ECO:0000256" key="2">
    <source>
        <dbReference type="ARBA" id="ARBA00008170"/>
    </source>
</evidence>
<reference evidence="13 14" key="1">
    <citation type="journal article" date="2024" name="Commun. Biol.">
        <title>Comparative genomic analysis of thermophilic fungi reveals convergent evolutionary adaptations and gene losses.</title>
        <authorList>
            <person name="Steindorff A.S."/>
            <person name="Aguilar-Pontes M.V."/>
            <person name="Robinson A.J."/>
            <person name="Andreopoulos B."/>
            <person name="LaButti K."/>
            <person name="Kuo A."/>
            <person name="Mondo S."/>
            <person name="Riley R."/>
            <person name="Otillar R."/>
            <person name="Haridas S."/>
            <person name="Lipzen A."/>
            <person name="Grimwood J."/>
            <person name="Schmutz J."/>
            <person name="Clum A."/>
            <person name="Reid I.D."/>
            <person name="Moisan M.C."/>
            <person name="Butler G."/>
            <person name="Nguyen T.T.M."/>
            <person name="Dewar K."/>
            <person name="Conant G."/>
            <person name="Drula E."/>
            <person name="Henrissat B."/>
            <person name="Hansel C."/>
            <person name="Singer S."/>
            <person name="Hutchinson M.I."/>
            <person name="de Vries R.P."/>
            <person name="Natvig D.O."/>
            <person name="Powell A.J."/>
            <person name="Tsang A."/>
            <person name="Grigoriev I.V."/>
        </authorList>
    </citation>
    <scope>NUCLEOTIDE SEQUENCE [LARGE SCALE GENOMIC DNA]</scope>
    <source>
        <strain evidence="13 14">ATCC 24622</strain>
    </source>
</reference>
<feature type="domain" description="Sodium/calcium exchanger membrane region" evidence="12">
    <location>
        <begin position="324"/>
        <end position="463"/>
    </location>
</feature>
<feature type="transmembrane region" description="Helical" evidence="10">
    <location>
        <begin position="153"/>
        <end position="176"/>
    </location>
</feature>
<feature type="domain" description="Sodium/calcium exchanger membrane region" evidence="12">
    <location>
        <begin position="122"/>
        <end position="286"/>
    </location>
</feature>
<feature type="transmembrane region" description="Helical" evidence="10">
    <location>
        <begin position="122"/>
        <end position="141"/>
    </location>
</feature>
<feature type="transmembrane region" description="Helical" evidence="10">
    <location>
        <begin position="188"/>
        <end position="212"/>
    </location>
</feature>
<keyword evidence="3 10" id="KW-0813">Transport</keyword>
<dbReference type="PANTHER" id="PTHR31503">
    <property type="entry name" value="VACUOLAR CALCIUM ION TRANSPORTER"/>
    <property type="match status" value="1"/>
</dbReference>
<feature type="transmembrane region" description="Helical" evidence="10">
    <location>
        <begin position="391"/>
        <end position="413"/>
    </location>
</feature>
<feature type="transmembrane region" description="Helical" evidence="10">
    <location>
        <begin position="419"/>
        <end position="440"/>
    </location>
</feature>
<protein>
    <recommendedName>
        <fullName evidence="10">Vacuolar calcium ion transporter</fullName>
    </recommendedName>
</protein>
<dbReference type="InterPro" id="IPR004713">
    <property type="entry name" value="CaH_exchang"/>
</dbReference>